<keyword evidence="3" id="KW-1185">Reference proteome</keyword>
<sequence>MIRSAATASKSSDLTGLRYFGMGCETGGKPNTDLSNESVLNAIFPLKNLQGITAVYDEDVDKMSVEIRDQLLSKFPKSKIMKSGDRVREWSWSSSDEPDDTEEEESSEGDSDDWSDVEENSNDE</sequence>
<evidence type="ECO:0000256" key="1">
    <source>
        <dbReference type="SAM" id="MobiDB-lite"/>
    </source>
</evidence>
<comment type="caution">
    <text evidence="2">The sequence shown here is derived from an EMBL/GenBank/DDBJ whole genome shotgun (WGS) entry which is preliminary data.</text>
</comment>
<dbReference type="EMBL" id="LJIJ01007113">
    <property type="protein sequence ID" value="ODM86818.1"/>
    <property type="molecule type" value="Genomic_DNA"/>
</dbReference>
<feature type="compositionally biased region" description="Acidic residues" evidence="1">
    <location>
        <begin position="96"/>
        <end position="124"/>
    </location>
</feature>
<evidence type="ECO:0000313" key="2">
    <source>
        <dbReference type="EMBL" id="ODM86818.1"/>
    </source>
</evidence>
<dbReference type="Proteomes" id="UP000094527">
    <property type="component" value="Unassembled WGS sequence"/>
</dbReference>
<feature type="region of interest" description="Disordered" evidence="1">
    <location>
        <begin position="81"/>
        <end position="124"/>
    </location>
</feature>
<name>A0A1D2M1H9_ORCCI</name>
<reference evidence="2 3" key="1">
    <citation type="journal article" date="2016" name="Genome Biol. Evol.">
        <title>Gene Family Evolution Reflects Adaptation to Soil Environmental Stressors in the Genome of the Collembolan Orchesella cincta.</title>
        <authorList>
            <person name="Faddeeva-Vakhrusheva A."/>
            <person name="Derks M.F."/>
            <person name="Anvar S.Y."/>
            <person name="Agamennone V."/>
            <person name="Suring W."/>
            <person name="Smit S."/>
            <person name="van Straalen N.M."/>
            <person name="Roelofs D."/>
        </authorList>
    </citation>
    <scope>NUCLEOTIDE SEQUENCE [LARGE SCALE GENOMIC DNA]</scope>
    <source>
        <tissue evidence="2">Mixed pool</tissue>
    </source>
</reference>
<organism evidence="2 3">
    <name type="scientific">Orchesella cincta</name>
    <name type="common">Springtail</name>
    <name type="synonym">Podura cincta</name>
    <dbReference type="NCBI Taxonomy" id="48709"/>
    <lineage>
        <taxon>Eukaryota</taxon>
        <taxon>Metazoa</taxon>
        <taxon>Ecdysozoa</taxon>
        <taxon>Arthropoda</taxon>
        <taxon>Hexapoda</taxon>
        <taxon>Collembola</taxon>
        <taxon>Entomobryomorpha</taxon>
        <taxon>Entomobryoidea</taxon>
        <taxon>Orchesellidae</taxon>
        <taxon>Orchesellinae</taxon>
        <taxon>Orchesella</taxon>
    </lineage>
</organism>
<gene>
    <name evidence="2" type="ORF">Ocin01_19864</name>
</gene>
<protein>
    <submittedName>
        <fullName evidence="2">Uncharacterized protein</fullName>
    </submittedName>
</protein>
<accession>A0A1D2M1H9</accession>
<dbReference type="AlphaFoldDB" id="A0A1D2M1H9"/>
<proteinExistence type="predicted"/>
<evidence type="ECO:0000313" key="3">
    <source>
        <dbReference type="Proteomes" id="UP000094527"/>
    </source>
</evidence>